<dbReference type="GO" id="GO:0046872">
    <property type="term" value="F:metal ion binding"/>
    <property type="evidence" value="ECO:0007669"/>
    <property type="project" value="UniProtKB-KW"/>
</dbReference>
<dbReference type="EMBL" id="BEZZ01000190">
    <property type="protein sequence ID" value="GCC28068.1"/>
    <property type="molecule type" value="Genomic_DNA"/>
</dbReference>
<evidence type="ECO:0000256" key="1">
    <source>
        <dbReference type="ARBA" id="ARBA00001913"/>
    </source>
</evidence>
<dbReference type="GO" id="GO:0046340">
    <property type="term" value="P:diacylglycerol catabolic process"/>
    <property type="evidence" value="ECO:0007669"/>
    <property type="project" value="TreeGrafter"/>
</dbReference>
<reference evidence="25 26" key="1">
    <citation type="journal article" date="2018" name="Nat. Ecol. Evol.">
        <title>Shark genomes provide insights into elasmobranch evolution and the origin of vertebrates.</title>
        <authorList>
            <person name="Hara Y"/>
            <person name="Yamaguchi K"/>
            <person name="Onimaru K"/>
            <person name="Kadota M"/>
            <person name="Koyanagi M"/>
            <person name="Keeley SD"/>
            <person name="Tatsumi K"/>
            <person name="Tanaka K"/>
            <person name="Motone F"/>
            <person name="Kageyama Y"/>
            <person name="Nozu R"/>
            <person name="Adachi N"/>
            <person name="Nishimura O"/>
            <person name="Nakagawa R"/>
            <person name="Tanegashima C"/>
            <person name="Kiyatake I"/>
            <person name="Matsumoto R"/>
            <person name="Murakumo K"/>
            <person name="Nishida K"/>
            <person name="Terakita A"/>
            <person name="Kuratani S"/>
            <person name="Sato K"/>
            <person name="Hyodo S Kuraku.S."/>
        </authorList>
    </citation>
    <scope>NUCLEOTIDE SEQUENCE [LARGE SCALE GENOMIC DNA]</scope>
</reference>
<dbReference type="Proteomes" id="UP000287033">
    <property type="component" value="Unassembled WGS sequence"/>
</dbReference>
<evidence type="ECO:0000256" key="4">
    <source>
        <dbReference type="ARBA" id="ARBA00022475"/>
    </source>
</evidence>
<dbReference type="GO" id="GO:0005886">
    <property type="term" value="C:plasma membrane"/>
    <property type="evidence" value="ECO:0007669"/>
    <property type="project" value="UniProtKB-SubCell"/>
</dbReference>
<keyword evidence="4" id="KW-1003">Cell membrane</keyword>
<evidence type="ECO:0000256" key="10">
    <source>
        <dbReference type="ARBA" id="ARBA00022963"/>
    </source>
</evidence>
<evidence type="ECO:0000256" key="20">
    <source>
        <dbReference type="ARBA" id="ARBA00069149"/>
    </source>
</evidence>
<dbReference type="GO" id="GO:0022008">
    <property type="term" value="P:neurogenesis"/>
    <property type="evidence" value="ECO:0007669"/>
    <property type="project" value="TreeGrafter"/>
</dbReference>
<evidence type="ECO:0000256" key="3">
    <source>
        <dbReference type="ARBA" id="ARBA00010701"/>
    </source>
</evidence>
<dbReference type="SUPFAM" id="SSF53474">
    <property type="entry name" value="alpha/beta-Hydrolases"/>
    <property type="match status" value="1"/>
</dbReference>
<dbReference type="GO" id="GO:0047372">
    <property type="term" value="F:monoacylglycerol lipase activity"/>
    <property type="evidence" value="ECO:0007669"/>
    <property type="project" value="UniProtKB-ARBA"/>
</dbReference>
<keyword evidence="8" id="KW-0378">Hydrolase</keyword>
<evidence type="ECO:0000256" key="23">
    <source>
        <dbReference type="SAM" id="Phobius"/>
    </source>
</evidence>
<dbReference type="GO" id="GO:0005737">
    <property type="term" value="C:cytoplasm"/>
    <property type="evidence" value="ECO:0007669"/>
    <property type="project" value="TreeGrafter"/>
</dbReference>
<dbReference type="InterPro" id="IPR052214">
    <property type="entry name" value="DAG_Lipase-Related"/>
</dbReference>
<dbReference type="CDD" id="cd00519">
    <property type="entry name" value="Lipase_3"/>
    <property type="match status" value="1"/>
</dbReference>
<proteinExistence type="inferred from homology"/>
<accession>A0A401SCE2</accession>
<evidence type="ECO:0000256" key="18">
    <source>
        <dbReference type="ARBA" id="ARBA00052740"/>
    </source>
</evidence>
<evidence type="ECO:0000256" key="15">
    <source>
        <dbReference type="ARBA" id="ARBA00024531"/>
    </source>
</evidence>
<keyword evidence="7" id="KW-0479">Metal-binding</keyword>
<evidence type="ECO:0000256" key="9">
    <source>
        <dbReference type="ARBA" id="ARBA00022837"/>
    </source>
</evidence>
<sequence length="672" mass="74670">MPGLVVFGRRWSLASDDLVFPGALELLLRILWWIGILALYLTHRGQFDCKGGGFLPSYLVVLIVILAAIILVLSVIVYVSMQGTITKPGPRRHIPILIYIRTTLYLPELAWAILGAVWVNDKSQGCAPSVINTITIAVIASWVFLLFTVVAVLIFFDPLGRPKHLNYLGGTVRDLESSDSVQAKSIAARVWECRLKLMCCCVTKDTKDNRAAFTDIAELFTAFFLDTDLVPGDIAAGLTLLHQEQDKREQCSDLEEVACTVPQPPTAEELDIELENSAHYMQFAVAAYGWPLYIFSHPLTGICRLSHNCMCCRSQFPEQDIVGGDHVGCHFTSMLQTTGLQYRDFIHVSFHNKIYEIPFYVALDHKKEAVVVAVRGTLSLEDALTDLSADRETLNVDCVTGESLAHKGIIQAARYIYKKLIDDGILNQAFSVVPEYKLVITGHSLGAGAASILAIMLHKSFPELRCYAFSPPGGLLSKPLADYSKEFIISVVLGKDLIPRLSLCNMGDLKRRILRIVAQSNRPKYQILLRGCWYEIFGGDPDNFSNNLDNSQQRRLTEPLLAEQNLMGHRSSSYSSIPDESPTSSPFQGPQLFLPGKIIYIMEKCSTGSFCFSEAKYCALWCDASFFSNILISPKMITDHMPDLVFKVLKDLTQEAPYILCSTSHAAPSEAC</sequence>
<evidence type="ECO:0000256" key="19">
    <source>
        <dbReference type="ARBA" id="ARBA00056838"/>
    </source>
</evidence>
<evidence type="ECO:0000256" key="12">
    <source>
        <dbReference type="ARBA" id="ARBA00023098"/>
    </source>
</evidence>
<dbReference type="PANTHER" id="PTHR45792">
    <property type="entry name" value="DIACYLGLYCEROL LIPASE HOMOLOG-RELATED"/>
    <property type="match status" value="1"/>
</dbReference>
<dbReference type="OMA" id="KVWECRL"/>
<comment type="caution">
    <text evidence="25">The sequence shown here is derived from an EMBL/GenBank/DDBJ whole genome shotgun (WGS) entry which is preliminary data.</text>
</comment>
<gene>
    <name evidence="25" type="ORF">chiPu_0006494</name>
</gene>
<feature type="domain" description="Fungal lipase-type" evidence="24">
    <location>
        <begin position="371"/>
        <end position="505"/>
    </location>
</feature>
<dbReference type="EC" id="3.1.1.116" evidence="16"/>
<dbReference type="STRING" id="137246.A0A401SCE2"/>
<dbReference type="GO" id="GO:0019369">
    <property type="term" value="P:arachidonate metabolic process"/>
    <property type="evidence" value="ECO:0007669"/>
    <property type="project" value="TreeGrafter"/>
</dbReference>
<dbReference type="GO" id="GO:0004806">
    <property type="term" value="F:triacylglycerol lipase activity"/>
    <property type="evidence" value="ECO:0007669"/>
    <property type="project" value="UniProtKB-EC"/>
</dbReference>
<comment type="function">
    <text evidence="19">Lipase that catalyzes the hydrolysis of arachidonic acid (AA)-esterified diacylglycerols (DAGs) to produce the principal endocannabinoid, 2-arachidonoylglycerol (2-AG) which can be further cleaved by downstream enzymes to release arachidonic acid (AA) for cyclooxygenase (COX)-mediated eicosanoid production. Preferentially hydrolyzes DAGs at the sn-1 position in a calcium-dependent manner and has negligible activity against other lipids including monoacylglycerols and phospholipids. Plays a key role in the regulation of 2-AG and AA pools utilized by COX1/2 to generate lipid mediators of macrophage and microglia inflammatory responses. Also functions as a polyunsaturated fatty acids-specific triacylglycerol lipase in macrophages. Plays an important role to support the metabolic and signaling demands of macrophages.</text>
</comment>
<keyword evidence="13 23" id="KW-0472">Membrane</keyword>
<evidence type="ECO:0000256" key="17">
    <source>
        <dbReference type="ARBA" id="ARBA00051030"/>
    </source>
</evidence>
<dbReference type="OrthoDB" id="438440at2759"/>
<keyword evidence="10" id="KW-0442">Lipid degradation</keyword>
<keyword evidence="12" id="KW-0443">Lipid metabolism</keyword>
<name>A0A401SCE2_CHIPU</name>
<dbReference type="InterPro" id="IPR002921">
    <property type="entry name" value="Fungal_lipase-type"/>
</dbReference>
<feature type="transmembrane region" description="Helical" evidence="23">
    <location>
        <begin position="53"/>
        <end position="78"/>
    </location>
</feature>
<comment type="catalytic activity">
    <reaction evidence="18">
        <text>1,2,3-tri-(5Z,8Z,11Z,14Z-eicosatetraenoyl)-glycerol + H2O = 1,2-di-(5Z,8Z,11Z,14Z-eicosatetraenoyl)-glycerol + (5Z,8Z,11Z,14Z)-eicosatetraenoate + H(+)</text>
        <dbReference type="Rhea" id="RHEA:63432"/>
        <dbReference type="ChEBI" id="CHEBI:15377"/>
        <dbReference type="ChEBI" id="CHEBI:15378"/>
        <dbReference type="ChEBI" id="CHEBI:32395"/>
        <dbReference type="ChEBI" id="CHEBI:147308"/>
        <dbReference type="ChEBI" id="CHEBI:228166"/>
    </reaction>
    <physiologicalReaction direction="left-to-right" evidence="18">
        <dbReference type="Rhea" id="RHEA:63433"/>
    </physiologicalReaction>
</comment>
<evidence type="ECO:0000256" key="5">
    <source>
        <dbReference type="ARBA" id="ARBA00022553"/>
    </source>
</evidence>
<dbReference type="FunFam" id="3.40.50.1820:FF:000064">
    <property type="entry name" value="Sn1-specific diacylglycerol lipase beta"/>
    <property type="match status" value="1"/>
</dbReference>
<comment type="catalytic activity">
    <reaction evidence="15">
        <text>a 1,2-diacyl-sn-glycerol + H2O = a 2-acylglycerol + a fatty acid + H(+)</text>
        <dbReference type="Rhea" id="RHEA:33275"/>
        <dbReference type="ChEBI" id="CHEBI:15377"/>
        <dbReference type="ChEBI" id="CHEBI:15378"/>
        <dbReference type="ChEBI" id="CHEBI:17389"/>
        <dbReference type="ChEBI" id="CHEBI:17815"/>
        <dbReference type="ChEBI" id="CHEBI:28868"/>
        <dbReference type="EC" id="3.1.1.116"/>
    </reaction>
    <physiologicalReaction direction="left-to-right" evidence="15">
        <dbReference type="Rhea" id="RHEA:33276"/>
    </physiologicalReaction>
</comment>
<evidence type="ECO:0000256" key="6">
    <source>
        <dbReference type="ARBA" id="ARBA00022692"/>
    </source>
</evidence>
<dbReference type="Pfam" id="PF01764">
    <property type="entry name" value="Lipase_3"/>
    <property type="match status" value="1"/>
</dbReference>
<dbReference type="PANTHER" id="PTHR45792:SF2">
    <property type="entry name" value="DIACYLGLYCEROL LIPASE-BETA"/>
    <property type="match status" value="1"/>
</dbReference>
<comment type="similarity">
    <text evidence="3">Belongs to the AB hydrolase superfamily. Lipase family.</text>
</comment>
<dbReference type="AlphaFoldDB" id="A0A401SCE2"/>
<comment type="cofactor">
    <cofactor evidence="1">
        <name>Ca(2+)</name>
        <dbReference type="ChEBI" id="CHEBI:29108"/>
    </cofactor>
</comment>
<keyword evidence="9" id="KW-0106">Calcium</keyword>
<evidence type="ECO:0000256" key="22">
    <source>
        <dbReference type="ARBA" id="ARBA00083401"/>
    </source>
</evidence>
<dbReference type="InterPro" id="IPR029058">
    <property type="entry name" value="AB_hydrolase_fold"/>
</dbReference>
<evidence type="ECO:0000256" key="13">
    <source>
        <dbReference type="ARBA" id="ARBA00023136"/>
    </source>
</evidence>
<protein>
    <recommendedName>
        <fullName evidence="20">Diacylglycerol lipase-beta</fullName>
        <ecNumber evidence="16">3.1.1.116</ecNumber>
    </recommendedName>
    <alternativeName>
        <fullName evidence="22">PUFA-specific triacylglycerol lipase</fullName>
    </alternativeName>
    <alternativeName>
        <fullName evidence="21">Sn1-specific diacylglycerol lipase beta</fullName>
    </alternativeName>
</protein>
<feature type="transmembrane region" description="Helical" evidence="23">
    <location>
        <begin position="20"/>
        <end position="41"/>
    </location>
</feature>
<keyword evidence="26" id="KW-1185">Reference proteome</keyword>
<evidence type="ECO:0000256" key="21">
    <source>
        <dbReference type="ARBA" id="ARBA00082880"/>
    </source>
</evidence>
<keyword evidence="5" id="KW-0597">Phosphoprotein</keyword>
<evidence type="ECO:0000256" key="14">
    <source>
        <dbReference type="ARBA" id="ARBA00023369"/>
    </source>
</evidence>
<comment type="catalytic activity">
    <reaction evidence="17">
        <text>1,2,3-(4Z,7Z,10Z,13Z,16Z,19Z-docosahexaenoyl)-glycerol + H2O = 1,2-di-(4Z,7Z,10Z,13Z,16Z,19Z-docosahexaenoyl)-glycerol + (4Z,7Z,10Z,13Z,16Z,19Z)-docosahexaenoate + H(+)</text>
        <dbReference type="Rhea" id="RHEA:63436"/>
        <dbReference type="ChEBI" id="CHEBI:15377"/>
        <dbReference type="ChEBI" id="CHEBI:15378"/>
        <dbReference type="ChEBI" id="CHEBI:77016"/>
        <dbReference type="ChEBI" id="CHEBI:147311"/>
        <dbReference type="ChEBI" id="CHEBI:228170"/>
    </reaction>
</comment>
<evidence type="ECO:0000256" key="11">
    <source>
        <dbReference type="ARBA" id="ARBA00022989"/>
    </source>
</evidence>
<organism evidence="25 26">
    <name type="scientific">Chiloscyllium punctatum</name>
    <name type="common">Brownbanded bambooshark</name>
    <name type="synonym">Hemiscyllium punctatum</name>
    <dbReference type="NCBI Taxonomy" id="137246"/>
    <lineage>
        <taxon>Eukaryota</taxon>
        <taxon>Metazoa</taxon>
        <taxon>Chordata</taxon>
        <taxon>Craniata</taxon>
        <taxon>Vertebrata</taxon>
        <taxon>Chondrichthyes</taxon>
        <taxon>Elasmobranchii</taxon>
        <taxon>Galeomorphii</taxon>
        <taxon>Galeoidea</taxon>
        <taxon>Orectolobiformes</taxon>
        <taxon>Hemiscylliidae</taxon>
        <taxon>Chiloscyllium</taxon>
    </lineage>
</organism>
<comment type="subcellular location">
    <subcellularLocation>
        <location evidence="2">Cell membrane</location>
        <topology evidence="2">Multi-pass membrane protein</topology>
    </subcellularLocation>
</comment>
<keyword evidence="6 23" id="KW-0812">Transmembrane</keyword>
<evidence type="ECO:0000313" key="26">
    <source>
        <dbReference type="Proteomes" id="UP000287033"/>
    </source>
</evidence>
<evidence type="ECO:0000259" key="24">
    <source>
        <dbReference type="Pfam" id="PF01764"/>
    </source>
</evidence>
<evidence type="ECO:0000313" key="25">
    <source>
        <dbReference type="EMBL" id="GCC28068.1"/>
    </source>
</evidence>
<feature type="transmembrane region" description="Helical" evidence="23">
    <location>
        <begin position="131"/>
        <end position="156"/>
    </location>
</feature>
<evidence type="ECO:0000256" key="8">
    <source>
        <dbReference type="ARBA" id="ARBA00022801"/>
    </source>
</evidence>
<feature type="transmembrane region" description="Helical" evidence="23">
    <location>
        <begin position="98"/>
        <end position="119"/>
    </location>
</feature>
<comment type="catalytic activity">
    <reaction evidence="14">
        <text>a triacylglycerol + H2O = a diacylglycerol + a fatty acid + H(+)</text>
        <dbReference type="Rhea" id="RHEA:12044"/>
        <dbReference type="ChEBI" id="CHEBI:15377"/>
        <dbReference type="ChEBI" id="CHEBI:15378"/>
        <dbReference type="ChEBI" id="CHEBI:17855"/>
        <dbReference type="ChEBI" id="CHEBI:18035"/>
        <dbReference type="ChEBI" id="CHEBI:28868"/>
        <dbReference type="EC" id="3.1.1.3"/>
    </reaction>
    <physiologicalReaction direction="left-to-right" evidence="14">
        <dbReference type="Rhea" id="RHEA:12045"/>
    </physiologicalReaction>
</comment>
<evidence type="ECO:0000256" key="7">
    <source>
        <dbReference type="ARBA" id="ARBA00022723"/>
    </source>
</evidence>
<dbReference type="Gene3D" id="3.40.50.1820">
    <property type="entry name" value="alpha/beta hydrolase"/>
    <property type="match status" value="1"/>
</dbReference>
<evidence type="ECO:0000256" key="16">
    <source>
        <dbReference type="ARBA" id="ARBA00026104"/>
    </source>
</evidence>
<evidence type="ECO:0000256" key="2">
    <source>
        <dbReference type="ARBA" id="ARBA00004651"/>
    </source>
</evidence>
<keyword evidence="11 23" id="KW-1133">Transmembrane helix</keyword>